<dbReference type="STRING" id="69332.A0A388L7W0"/>
<feature type="compositionally biased region" description="Basic and acidic residues" evidence="2">
    <location>
        <begin position="1458"/>
        <end position="1472"/>
    </location>
</feature>
<dbReference type="Pfam" id="PF24055">
    <property type="entry name" value="POL3_N"/>
    <property type="match status" value="1"/>
</dbReference>
<feature type="region of interest" description="Disordered" evidence="2">
    <location>
        <begin position="1873"/>
        <end position="1894"/>
    </location>
</feature>
<feature type="region of interest" description="Disordered" evidence="2">
    <location>
        <begin position="1"/>
        <end position="44"/>
    </location>
</feature>
<feature type="compositionally biased region" description="Polar residues" evidence="2">
    <location>
        <begin position="1361"/>
        <end position="1383"/>
    </location>
</feature>
<reference evidence="5 6" key="1">
    <citation type="journal article" date="2018" name="Cell">
        <title>The Chara Genome: Secondary Complexity and Implications for Plant Terrestrialization.</title>
        <authorList>
            <person name="Nishiyama T."/>
            <person name="Sakayama H."/>
            <person name="Vries J.D."/>
            <person name="Buschmann H."/>
            <person name="Saint-Marcoux D."/>
            <person name="Ullrich K.K."/>
            <person name="Haas F.B."/>
            <person name="Vanderstraeten L."/>
            <person name="Becker D."/>
            <person name="Lang D."/>
            <person name="Vosolsobe S."/>
            <person name="Rombauts S."/>
            <person name="Wilhelmsson P.K.I."/>
            <person name="Janitza P."/>
            <person name="Kern R."/>
            <person name="Heyl A."/>
            <person name="Rumpler F."/>
            <person name="Villalobos L.I.A.C."/>
            <person name="Clay J.M."/>
            <person name="Skokan R."/>
            <person name="Toyoda A."/>
            <person name="Suzuki Y."/>
            <person name="Kagoshima H."/>
            <person name="Schijlen E."/>
            <person name="Tajeshwar N."/>
            <person name="Catarino B."/>
            <person name="Hetherington A.J."/>
            <person name="Saltykova A."/>
            <person name="Bonnot C."/>
            <person name="Breuninger H."/>
            <person name="Symeonidi A."/>
            <person name="Radhakrishnan G.V."/>
            <person name="Van Nieuwerburgh F."/>
            <person name="Deforce D."/>
            <person name="Chang C."/>
            <person name="Karol K.G."/>
            <person name="Hedrich R."/>
            <person name="Ulvskov P."/>
            <person name="Glockner G."/>
            <person name="Delwiche C.F."/>
            <person name="Petrasek J."/>
            <person name="Van de Peer Y."/>
            <person name="Friml J."/>
            <person name="Beilby M."/>
            <person name="Dolan L."/>
            <person name="Kohara Y."/>
            <person name="Sugano S."/>
            <person name="Fujiyama A."/>
            <person name="Delaux P.-M."/>
            <person name="Quint M."/>
            <person name="TheiBen G."/>
            <person name="Hagemann M."/>
            <person name="Harholt J."/>
            <person name="Dunand C."/>
            <person name="Zachgo S."/>
            <person name="Langdale J."/>
            <person name="Maumus F."/>
            <person name="Straeten D.V.D."/>
            <person name="Gould S.B."/>
            <person name="Rensing S.A."/>
        </authorList>
    </citation>
    <scope>NUCLEOTIDE SEQUENCE [LARGE SCALE GENOMIC DNA]</scope>
    <source>
        <strain evidence="5 6">S276</strain>
    </source>
</reference>
<feature type="compositionally biased region" description="Basic and acidic residues" evidence="2">
    <location>
        <begin position="2980"/>
        <end position="2993"/>
    </location>
</feature>
<feature type="region of interest" description="Disordered" evidence="2">
    <location>
        <begin position="1292"/>
        <end position="1384"/>
    </location>
</feature>
<feature type="region of interest" description="Disordered" evidence="2">
    <location>
        <begin position="2500"/>
        <end position="2551"/>
    </location>
</feature>
<dbReference type="GO" id="GO:0016035">
    <property type="term" value="C:zeta DNA polymerase complex"/>
    <property type="evidence" value="ECO:0007669"/>
    <property type="project" value="InterPro"/>
</dbReference>
<feature type="compositionally biased region" description="Basic and acidic residues" evidence="2">
    <location>
        <begin position="2525"/>
        <end position="2534"/>
    </location>
</feature>
<dbReference type="SUPFAM" id="SSF53098">
    <property type="entry name" value="Ribonuclease H-like"/>
    <property type="match status" value="1"/>
</dbReference>
<feature type="compositionally biased region" description="Acidic residues" evidence="2">
    <location>
        <begin position="2377"/>
        <end position="2386"/>
    </location>
</feature>
<feature type="region of interest" description="Disordered" evidence="2">
    <location>
        <begin position="1557"/>
        <end position="1591"/>
    </location>
</feature>
<sequence>MSADEKQVEAMKPMGQQQQQQQQEEGEEKEEEAEEGVGIGWAGTWEDGHNDWGGRVQQADGSSCLPPHRKAERDVRVGGSGGAAGHGSIPRPPTRKMKAAMTDQSQGWDEFSVRVVSIDYLLTRPLAGMDVCYSRFQGGSIEQVPVVRIFGSTAGGQKTCLHLHRAFPYFYVPYYHDLPQEADEAFAFVRKMGAAIEMAMKMTSSVSSKRQHLHECSLVRARPFYGYYPSDQLFVKIVLFHPQEVGRVASILQSGAVMDRKFQPYEAHIPYLLQIMIDYNVYGMGFIHLSKVKFRLPIPDGDQPSANAPEPASALPSPAHSLDRKTPSLESPAEAIGQQGAGKDPHRSNRTSTNNEGFKKSDKERVGRAQPQEKCGFRQWLRGNVPLEMLWMDGSLHRSNEIQSTQQGGPPRQSCCELEADAAVEDILNRREIVSIPLEQASRQTKMVQSLAPIWEDERERNGGSKPIDVDLFASSSPARELPPPSEFEASLREAATRLAFSEEHCLPGHHKPFSRDSGPEADAWRMRSAWLYGVVPDADAEDARQRKEGWRKPSHAHAGKERSVSLWEVLDPGHLQTASAAEQTENVKGASQCDTGQRRMFQRPPVGPGIGPESENENESESTAVNDKRDCMEKLHGQRTEACDSEHASAIASGMPRDVENEDARRAQIELASAGKLVKHHRSPDGNSLTERPDEEVNSQQDGGVSGKGFASCMEDAGKKEGVDSIKSKGLCAVRLDQRFGGICGREWTETGDNRHMAIVPAFVNPPGDDNAEAASAAEALDKEDFLQPLEEGEESHGSGRGSGSALYECTQPANQSLGITPPDLLLLGFEATGEGRRKEGGEETEERRAREAHDMRTGSFKDKPGNNTMALQTAGEGLVNEYALRSQLQQEQSSQEAGKELLELLQWMGDLGMEQEVGLLKDNKDEGEGNDELEYASQVACRQGASHALSKVVSEYVDSSHRECQDIIDSATADHGTDHEDGPDERARRQAENDREMGPFQHLDEECRVEEERLKMYEQDEDEIEDEEFWKEVEELERMGIHKMEKAETRVNASERTAETAAVRMSTGDSRTQQAMKACVIPQVDGAADVDFGDSSSESESFEAGLMRRGNLPLAQVDAERHGHHDVANGVDDSGNPKLSFVKDETERAAAREKDHAASGSLKLASAEDRTEDAMTWVQDSAPSGLHDLVNNNTVKGGQRFAGVSERVSTRDRVELGGLIPQQQTGDEREAVRSNDRKHQRLQPTVMEDCSSPKKKPVSPAPSVSKGLKESDTGYREGVVFALAAQGTGVGFGKATEMKKGRGKGVDTKKASEWKRESKQLSLRDLMRKQRERVPRSRVSESQADGQNVSGRVGMGAWQHQSESATDSSPQDVMSPSTSGRVTGDDCFHRDHCCHTGNFGFPQGAGRVGGGDASKTMEGSEKRSRYGLLPLEVGRGEGLKNLFGADGGVGPTNKGNSEHCIDSHNRKGKRVEDNPVAVRKGSIFFRSVHDGGGKPAEEEKHNKGGQSSKTGKWEDIGNDDANLRGEQYAAKRPYPAKRLCRLTGAPASARQFTAAENSMEKGQDSAPHTFYGEGRDKNRGEETLHGIGKGKDCKRKAERWSFPVGCDQPAVQGPLIEVRDEGRAAFVAARRTSFHQKSSQEQKQMDANVPSFQRDDLTETKDRLSHSKRRIGELFKASDKGRVEVPDVLQALNQPNAPEADCCMEENSVQQGSAEKEGKARGSAIELKACSGLHGLAPVDDKSRAVDSAFFSTATEAEVRVSAGARTGCTDWQDDAQWKSTNQHPLADDMRGHIVESGRHGRDGGRTGSADMAYGHETAGFVGAGRSEATEAIESHSILSTTTVRSGAACQQLKTGHNDCHVSKIGDNAEAAPPVQRTASDRGNRSEPGYRTGRVPTLAEEIDLVTRRESESGYRTGRARTLLAEMDLATGRESESGNRTGRVLDAVADPNLVTDRVCKPELLPRKKCTEGNIELERVEMGLRPTGRKGWEPASHGYFMATNIAGRVVEKVRSGRDDRDDKMVVHIGEGKVVGDEESEEGYASLKVGEKQIPSRMQDQCLPTAGNDSVYSKAGNLGRCFEECTAGGRDDDSHGREECVIKEGEDEKDDEGRNDMHKNEACDLEEEDENEKDPERYDLIRFLLQKSMCGWDDDGQSGEEHNLEINNDDLPHADNKPQGGRIHVTTSKLTSDATKSADGMGMDHVLTSKDERRESDSDGQPVISNVASVRTQRRCSPMRNIFDEEAMRPSLEVGDAVGPDGMGGSGEFVNGKRNAPCQETPFLSKGDSTAAPMIPADKVGRNSEREKEKPSSSDETHGRGVRSCVHWQTPTPVLKPSLGTEEKSHAVLGSTLVQGRCLRQRAERMVESGAVKRVLFEEEEEEEEEEDGKRSPEALLECEGERIRKPITRPVDQGIVDGHYSGEEIGTGKAKDLLVRKTHESEDERLKNVQSLGRWGNDDIGKTQRAMDQSTGDGHYTAEEVGTGKPNELVVKDHESEELVKDAQSLGGWDNDGNIGKAQRAVPRRLHESEEQKANLRRFQGQGPQQEEIGSLANQSRTLQCGEFSNTCSPDVRKDFKVLEGVETARSGSQEASRREKSQNDKKSDAKGVRQVKNSEIEKGRGDCEGEVDEDELKAGDVERVGSRNKDMRDDGELRNTCGDGRCTSTSREAGKGNTIEEILEKNTMSAAVQEGEDIHAEREKVQREIDSPFKSSESKHLSDPDFYCGDHRHDGGMACEVLGRSEKGKSPHTVEDKGREYGREKELYVFRYAKLPPTRMEVIASLDKYKLKEVDYGGVFYGDPKDVADRPTVFAGIEFNVKSKELGDLPPVEFSSCFCREAPVLFAHPRVKQRRRQGEGEGEVEGEVESLRELKRAKGEARLCVPPTVFVPATPPPTRELVQNWLAQWNAQRQADGQGVYGTGIKKKPLPSDLCQRSTKRGEPLFAFDANTGKLIPFGGKGCWEGSEAYRDSQGSSGFVDDDWGHDMERNDGREENVDDMGDGYVGRPASPKYDEHHVLGTPYLGLRMPQVRSLRDATTTTPGGAVLPMQTMPRVEKTTGPSSGTKGEGTKASGSVIHKHDTGTPVAGQEDSHRTVSSQSKPGADCETTAEPNLPARVPPPPPPSSPSPIAISKSTKGSEQTPVAPARTSVDVQVGTTVRAKDQEKLQWPSRKWRDVSQITMMSPGATGAAASTPLSQSGFKDPASSGGGQQLTLMSLEVHAASRGDLNPDPRYDSVGCIAICVHKEGPADEGLTNEFTLALVLDEQMGEKCDNNDAAAGPAAPSACARRRRRRCVISLTASRSAAVDEIQTED</sequence>
<feature type="region of interest" description="Disordered" evidence="2">
    <location>
        <begin position="1185"/>
        <end position="1274"/>
    </location>
</feature>
<feature type="region of interest" description="Disordered" evidence="2">
    <location>
        <begin position="300"/>
        <end position="372"/>
    </location>
</feature>
<protein>
    <submittedName>
        <fullName evidence="5">Uncharacterized protein</fullName>
    </submittedName>
</protein>
<dbReference type="Gene3D" id="3.30.342.10">
    <property type="entry name" value="DNA Polymerase, chain B, domain 1"/>
    <property type="match status" value="1"/>
</dbReference>
<feature type="compositionally biased region" description="Basic and acidic residues" evidence="2">
    <location>
        <begin position="977"/>
        <end position="1006"/>
    </location>
</feature>
<feature type="compositionally biased region" description="Basic and acidic residues" evidence="2">
    <location>
        <begin position="2298"/>
        <end position="2318"/>
    </location>
</feature>
<dbReference type="Pfam" id="PF24065">
    <property type="entry name" value="REV3_N"/>
    <property type="match status" value="1"/>
</dbReference>
<feature type="region of interest" description="Disordered" evidence="2">
    <location>
        <begin position="3184"/>
        <end position="3207"/>
    </location>
</feature>
<feature type="region of interest" description="Disordered" evidence="2">
    <location>
        <begin position="2971"/>
        <end position="3011"/>
    </location>
</feature>
<feature type="domain" description="DNA polymerase zeta catalytic subunit N-terminal" evidence="4">
    <location>
        <begin position="110"/>
        <end position="164"/>
    </location>
</feature>
<feature type="compositionally biased region" description="Polar residues" evidence="2">
    <location>
        <begin position="3131"/>
        <end position="3140"/>
    </location>
</feature>
<organism evidence="5 6">
    <name type="scientific">Chara braunii</name>
    <name type="common">Braun's stonewort</name>
    <dbReference type="NCBI Taxonomy" id="69332"/>
    <lineage>
        <taxon>Eukaryota</taxon>
        <taxon>Viridiplantae</taxon>
        <taxon>Streptophyta</taxon>
        <taxon>Charophyceae</taxon>
        <taxon>Charales</taxon>
        <taxon>Characeae</taxon>
        <taxon>Chara</taxon>
    </lineage>
</organism>
<evidence type="ECO:0000256" key="2">
    <source>
        <dbReference type="SAM" id="MobiDB-lite"/>
    </source>
</evidence>
<dbReference type="Gramene" id="GBG78283">
    <property type="protein sequence ID" value="GBG78283"/>
    <property type="gene ID" value="CBR_g26314"/>
</dbReference>
<feature type="region of interest" description="Disordered" evidence="2">
    <location>
        <begin position="1488"/>
        <end position="1522"/>
    </location>
</feature>
<accession>A0A388L7W0</accession>
<feature type="region of interest" description="Disordered" evidence="2">
    <location>
        <begin position="672"/>
        <end position="708"/>
    </location>
</feature>
<evidence type="ECO:0000259" key="4">
    <source>
        <dbReference type="Pfam" id="PF24065"/>
    </source>
</evidence>
<feature type="region of interest" description="Disordered" evidence="2">
    <location>
        <begin position="579"/>
        <end position="648"/>
    </location>
</feature>
<dbReference type="OrthoDB" id="2414538at2759"/>
<dbReference type="EMBL" id="BFEA01000291">
    <property type="protein sequence ID" value="GBG78283.1"/>
    <property type="molecule type" value="Genomic_DNA"/>
</dbReference>
<feature type="compositionally biased region" description="Basic and acidic residues" evidence="2">
    <location>
        <begin position="2158"/>
        <end position="2175"/>
    </location>
</feature>
<feature type="compositionally biased region" description="Acidic residues" evidence="2">
    <location>
        <begin position="24"/>
        <end position="35"/>
    </location>
</feature>
<keyword evidence="6" id="KW-1185">Reference proteome</keyword>
<evidence type="ECO:0000313" key="6">
    <source>
        <dbReference type="Proteomes" id="UP000265515"/>
    </source>
</evidence>
<feature type="compositionally biased region" description="Basic and acidic residues" evidence="2">
    <location>
        <begin position="1298"/>
        <end position="1321"/>
    </location>
</feature>
<feature type="compositionally biased region" description="Polar residues" evidence="2">
    <location>
        <begin position="2184"/>
        <end position="2194"/>
    </location>
</feature>
<feature type="compositionally biased region" description="Basic and acidic residues" evidence="2">
    <location>
        <begin position="2633"/>
        <end position="2654"/>
    </location>
</feature>
<feature type="region of interest" description="Disordered" evidence="2">
    <location>
        <begin position="1146"/>
        <end position="1171"/>
    </location>
</feature>
<feature type="compositionally biased region" description="Basic and acidic residues" evidence="2">
    <location>
        <begin position="1228"/>
        <end position="1239"/>
    </location>
</feature>
<feature type="compositionally biased region" description="Basic and acidic residues" evidence="2">
    <location>
        <begin position="835"/>
        <end position="866"/>
    </location>
</feature>
<comment type="catalytic activity">
    <reaction evidence="1">
        <text>DNA(n) + a 2'-deoxyribonucleoside 5'-triphosphate = DNA(n+1) + diphosphate</text>
        <dbReference type="Rhea" id="RHEA:22508"/>
        <dbReference type="Rhea" id="RHEA-COMP:17339"/>
        <dbReference type="Rhea" id="RHEA-COMP:17340"/>
        <dbReference type="ChEBI" id="CHEBI:33019"/>
        <dbReference type="ChEBI" id="CHEBI:61560"/>
        <dbReference type="ChEBI" id="CHEBI:173112"/>
        <dbReference type="EC" id="2.7.7.7"/>
    </reaction>
</comment>
<feature type="compositionally biased region" description="Pro residues" evidence="2">
    <location>
        <begin position="3115"/>
        <end position="3125"/>
    </location>
</feature>
<feature type="compositionally biased region" description="Basic and acidic residues" evidence="2">
    <location>
        <begin position="1327"/>
        <end position="1341"/>
    </location>
</feature>
<feature type="region of interest" description="Disordered" evidence="2">
    <location>
        <begin position="2153"/>
        <end position="2342"/>
    </location>
</feature>
<feature type="domain" description="DNA polymerase delta/zeta catalytic subunit N-terminal" evidence="3">
    <location>
        <begin position="166"/>
        <end position="245"/>
    </location>
</feature>
<evidence type="ECO:0000256" key="1">
    <source>
        <dbReference type="ARBA" id="ARBA00049244"/>
    </source>
</evidence>
<feature type="compositionally biased region" description="Basic and acidic residues" evidence="2">
    <location>
        <begin position="1575"/>
        <end position="1586"/>
    </location>
</feature>
<dbReference type="InterPro" id="IPR056435">
    <property type="entry name" value="DPOD/Z_N"/>
</dbReference>
<proteinExistence type="predicted"/>
<feature type="region of interest" description="Disordered" evidence="2">
    <location>
        <begin position="58"/>
        <end position="95"/>
    </location>
</feature>
<feature type="compositionally biased region" description="Basic and acidic residues" evidence="2">
    <location>
        <begin position="627"/>
        <end position="648"/>
    </location>
</feature>
<feature type="region of interest" description="Disordered" evidence="2">
    <location>
        <begin position="2376"/>
        <end position="2430"/>
    </location>
</feature>
<dbReference type="InterPro" id="IPR012337">
    <property type="entry name" value="RNaseH-like_sf"/>
</dbReference>
<dbReference type="InterPro" id="IPR030559">
    <property type="entry name" value="PolZ_Rev3"/>
</dbReference>
<feature type="compositionally biased region" description="Basic and acidic residues" evidence="2">
    <location>
        <begin position="1146"/>
        <end position="1159"/>
    </location>
</feature>
<feature type="compositionally biased region" description="Acidic residues" evidence="2">
    <location>
        <begin position="2122"/>
        <end position="2132"/>
    </location>
</feature>
<feature type="region of interest" description="Disordered" evidence="2">
    <location>
        <begin position="544"/>
        <end position="566"/>
    </location>
</feature>
<feature type="region of interest" description="Disordered" evidence="2">
    <location>
        <begin position="1049"/>
        <end position="1076"/>
    </location>
</feature>
<feature type="region of interest" description="Disordered" evidence="2">
    <location>
        <begin position="1405"/>
        <end position="1425"/>
    </location>
</feature>
<feature type="region of interest" description="Disordered" evidence="2">
    <location>
        <begin position="3033"/>
        <end position="3147"/>
    </location>
</feature>
<dbReference type="PANTHER" id="PTHR45812">
    <property type="entry name" value="DNA POLYMERASE ZETA CATALYTIC SUBUNIT"/>
    <property type="match status" value="1"/>
</dbReference>
<evidence type="ECO:0000313" key="5">
    <source>
        <dbReference type="EMBL" id="GBG78283.1"/>
    </source>
</evidence>
<feature type="region of interest" description="Disordered" evidence="2">
    <location>
        <begin position="971"/>
        <end position="1006"/>
    </location>
</feature>
<feature type="region of interest" description="Disordered" evidence="2">
    <location>
        <begin position="2453"/>
        <end position="2486"/>
    </location>
</feature>
<feature type="compositionally biased region" description="Basic and acidic residues" evidence="2">
    <location>
        <begin position="2592"/>
        <end position="2624"/>
    </location>
</feature>
<dbReference type="GO" id="GO:0042276">
    <property type="term" value="P:error-prone translesion synthesis"/>
    <property type="evidence" value="ECO:0007669"/>
    <property type="project" value="TreeGrafter"/>
</dbReference>
<comment type="caution">
    <text evidence="5">The sequence shown here is derived from an EMBL/GenBank/DDBJ whole genome shotgun (WGS) entry which is preliminary data.</text>
</comment>
<feature type="compositionally biased region" description="Low complexity" evidence="2">
    <location>
        <begin position="304"/>
        <end position="320"/>
    </location>
</feature>
<feature type="region of interest" description="Disordered" evidence="2">
    <location>
        <begin position="2087"/>
        <end position="2133"/>
    </location>
</feature>
<dbReference type="GO" id="GO:0000724">
    <property type="term" value="P:double-strand break repair via homologous recombination"/>
    <property type="evidence" value="ECO:0007669"/>
    <property type="project" value="TreeGrafter"/>
</dbReference>
<evidence type="ECO:0000259" key="3">
    <source>
        <dbReference type="Pfam" id="PF24055"/>
    </source>
</evidence>
<feature type="region of interest" description="Disordered" evidence="2">
    <location>
        <begin position="834"/>
        <end position="869"/>
    </location>
</feature>
<dbReference type="Proteomes" id="UP000265515">
    <property type="component" value="Unassembled WGS sequence"/>
</dbReference>
<feature type="compositionally biased region" description="Basic and acidic residues" evidence="2">
    <location>
        <begin position="2088"/>
        <end position="2121"/>
    </location>
</feature>
<feature type="compositionally biased region" description="Basic and acidic residues" evidence="2">
    <location>
        <begin position="1489"/>
        <end position="1504"/>
    </location>
</feature>
<dbReference type="InterPro" id="IPR056447">
    <property type="entry name" value="REV3_N"/>
</dbReference>
<dbReference type="GO" id="GO:0003887">
    <property type="term" value="F:DNA-directed DNA polymerase activity"/>
    <property type="evidence" value="ECO:0007669"/>
    <property type="project" value="UniProtKB-EC"/>
</dbReference>
<dbReference type="PANTHER" id="PTHR45812:SF1">
    <property type="entry name" value="DNA POLYMERASE ZETA CATALYTIC SUBUNIT"/>
    <property type="match status" value="1"/>
</dbReference>
<feature type="region of interest" description="Disordered" evidence="2">
    <location>
        <begin position="1450"/>
        <end position="1472"/>
    </location>
</feature>
<dbReference type="GO" id="GO:0005634">
    <property type="term" value="C:nucleus"/>
    <property type="evidence" value="ECO:0007669"/>
    <property type="project" value="TreeGrafter"/>
</dbReference>
<feature type="compositionally biased region" description="Basic and acidic residues" evidence="2">
    <location>
        <begin position="2206"/>
        <end position="2216"/>
    </location>
</feature>
<feature type="region of interest" description="Disordered" evidence="2">
    <location>
        <begin position="2579"/>
        <end position="2674"/>
    </location>
</feature>
<gene>
    <name evidence="5" type="ORF">CBR_g26314</name>
</gene>
<feature type="compositionally biased region" description="Basic and acidic residues" evidence="2">
    <location>
        <begin position="357"/>
        <end position="367"/>
    </location>
</feature>
<name>A0A388L7W0_CHABU</name>
<feature type="region of interest" description="Disordered" evidence="2">
    <location>
        <begin position="2698"/>
        <end position="2718"/>
    </location>
</feature>